<feature type="binding site" evidence="9">
    <location>
        <position position="226"/>
    </location>
    <ligand>
        <name>Mn(2+)</name>
        <dbReference type="ChEBI" id="CHEBI:29035"/>
    </ligand>
</feature>
<evidence type="ECO:0000256" key="7">
    <source>
        <dbReference type="ARBA" id="ARBA00023125"/>
    </source>
</evidence>
<evidence type="ECO:0000256" key="4">
    <source>
        <dbReference type="ARBA" id="ARBA00022801"/>
    </source>
</evidence>
<comment type="similarity">
    <text evidence="9">Belongs to the CRISPR-associated endonuclease Cas1 family.</text>
</comment>
<keyword evidence="4 9" id="KW-0378">Hydrolase</keyword>
<evidence type="ECO:0000256" key="2">
    <source>
        <dbReference type="ARBA" id="ARBA00022723"/>
    </source>
</evidence>
<evidence type="ECO:0000256" key="5">
    <source>
        <dbReference type="ARBA" id="ARBA00022842"/>
    </source>
</evidence>
<dbReference type="GO" id="GO:0046872">
    <property type="term" value="F:metal ion binding"/>
    <property type="evidence" value="ECO:0007669"/>
    <property type="project" value="UniProtKB-UniRule"/>
</dbReference>
<feature type="binding site" evidence="9">
    <location>
        <position position="241"/>
    </location>
    <ligand>
        <name>Mn(2+)</name>
        <dbReference type="ChEBI" id="CHEBI:29035"/>
    </ligand>
</feature>
<evidence type="ECO:0000256" key="6">
    <source>
        <dbReference type="ARBA" id="ARBA00023118"/>
    </source>
</evidence>
<dbReference type="InterPro" id="IPR042211">
    <property type="entry name" value="CRISPR-assoc_Cas1_N"/>
</dbReference>
<organism evidence="10 11">
    <name type="scientific">Phaeodactylibacter luteus</name>
    <dbReference type="NCBI Taxonomy" id="1564516"/>
    <lineage>
        <taxon>Bacteria</taxon>
        <taxon>Pseudomonadati</taxon>
        <taxon>Bacteroidota</taxon>
        <taxon>Saprospiria</taxon>
        <taxon>Saprospirales</taxon>
        <taxon>Haliscomenobacteraceae</taxon>
        <taxon>Phaeodactylibacter</taxon>
    </lineage>
</organism>
<keyword evidence="6 9" id="KW-0051">Antiviral defense</keyword>
<dbReference type="NCBIfam" id="TIGR00287">
    <property type="entry name" value="cas1"/>
    <property type="match status" value="1"/>
</dbReference>
<dbReference type="GO" id="GO:0003677">
    <property type="term" value="F:DNA binding"/>
    <property type="evidence" value="ECO:0007669"/>
    <property type="project" value="UniProtKB-KW"/>
</dbReference>
<reference evidence="10 11" key="1">
    <citation type="submission" date="2019-08" db="EMBL/GenBank/DDBJ databases">
        <title>Genome of Phaeodactylibacter luteus.</title>
        <authorList>
            <person name="Bowman J.P."/>
        </authorList>
    </citation>
    <scope>NUCLEOTIDE SEQUENCE [LARGE SCALE GENOMIC DNA]</scope>
    <source>
        <strain evidence="10 11">KCTC 42180</strain>
    </source>
</reference>
<name>A0A5C6RKE0_9BACT</name>
<protein>
    <recommendedName>
        <fullName evidence="9">CRISPR-associated endonuclease Cas1</fullName>
        <ecNumber evidence="9">3.1.-.-</ecNumber>
    </recommendedName>
</protein>
<evidence type="ECO:0000256" key="8">
    <source>
        <dbReference type="ARBA" id="ARBA00023211"/>
    </source>
</evidence>
<keyword evidence="7 9" id="KW-0238">DNA-binding</keyword>
<dbReference type="RefSeq" id="WP_147167824.1">
    <property type="nucleotide sequence ID" value="NZ_VOOR01000023.1"/>
</dbReference>
<dbReference type="Gene3D" id="1.20.120.920">
    <property type="entry name" value="CRISPR-associated endonuclease Cas1, C-terminal domain"/>
    <property type="match status" value="1"/>
</dbReference>
<comment type="caution">
    <text evidence="10">The sequence shown here is derived from an EMBL/GenBank/DDBJ whole genome shotgun (WGS) entry which is preliminary data.</text>
</comment>
<dbReference type="GO" id="GO:0043571">
    <property type="term" value="P:maintenance of CRISPR repeat elements"/>
    <property type="evidence" value="ECO:0007669"/>
    <property type="project" value="UniProtKB-UniRule"/>
</dbReference>
<dbReference type="GO" id="GO:0051607">
    <property type="term" value="P:defense response to virus"/>
    <property type="evidence" value="ECO:0007669"/>
    <property type="project" value="UniProtKB-UniRule"/>
</dbReference>
<dbReference type="GO" id="GO:0016787">
    <property type="term" value="F:hydrolase activity"/>
    <property type="evidence" value="ECO:0007669"/>
    <property type="project" value="UniProtKB-KW"/>
</dbReference>
<dbReference type="CDD" id="cd09722">
    <property type="entry name" value="Cas1_I-B"/>
    <property type="match status" value="1"/>
</dbReference>
<evidence type="ECO:0000313" key="10">
    <source>
        <dbReference type="EMBL" id="TXB62838.1"/>
    </source>
</evidence>
<gene>
    <name evidence="10" type="primary">cas1b</name>
    <name evidence="9" type="synonym">cas1</name>
    <name evidence="10" type="ORF">FRY97_12230</name>
</gene>
<comment type="cofactor">
    <cofactor evidence="9">
        <name>Mg(2+)</name>
        <dbReference type="ChEBI" id="CHEBI:18420"/>
    </cofactor>
    <cofactor evidence="9">
        <name>Mn(2+)</name>
        <dbReference type="ChEBI" id="CHEBI:29035"/>
    </cofactor>
</comment>
<comment type="subunit">
    <text evidence="9">Homodimer, forms a heterotetramer with a Cas2 homodimer.</text>
</comment>
<keyword evidence="1 9" id="KW-0540">Nuclease</keyword>
<dbReference type="NCBIfam" id="TIGR03641">
    <property type="entry name" value="cas1_HMARI"/>
    <property type="match status" value="1"/>
</dbReference>
<dbReference type="HAMAP" id="MF_01470">
    <property type="entry name" value="Cas1"/>
    <property type="match status" value="1"/>
</dbReference>
<dbReference type="Proteomes" id="UP000321580">
    <property type="component" value="Unassembled WGS sequence"/>
</dbReference>
<keyword evidence="5 9" id="KW-0460">Magnesium</keyword>
<dbReference type="InterPro" id="IPR019858">
    <property type="entry name" value="CRISPR-assoc_Cas1_HMARI/TNEAP"/>
</dbReference>
<keyword evidence="3 9" id="KW-0255">Endonuclease</keyword>
<dbReference type="AlphaFoldDB" id="A0A5C6RKE0"/>
<comment type="function">
    <text evidence="9">CRISPR (clustered regularly interspaced short palindromic repeat), is an adaptive immune system that provides protection against mobile genetic elements (viruses, transposable elements and conjugative plasmids). CRISPR clusters contain spacers, sequences complementary to antecedent mobile elements, and target invading nucleic acids. CRISPR clusters are transcribed and processed into CRISPR RNA (crRNA). Acts as a dsDNA endonuclease. Involved in the integration of spacer DNA into the CRISPR cassette.</text>
</comment>
<evidence type="ECO:0000313" key="11">
    <source>
        <dbReference type="Proteomes" id="UP000321580"/>
    </source>
</evidence>
<proteinExistence type="inferred from homology"/>
<dbReference type="OrthoDB" id="9803119at2"/>
<evidence type="ECO:0000256" key="3">
    <source>
        <dbReference type="ARBA" id="ARBA00022759"/>
    </source>
</evidence>
<keyword evidence="2 9" id="KW-0479">Metal-binding</keyword>
<feature type="binding site" evidence="9">
    <location>
        <position position="162"/>
    </location>
    <ligand>
        <name>Mn(2+)</name>
        <dbReference type="ChEBI" id="CHEBI:29035"/>
    </ligand>
</feature>
<dbReference type="Gene3D" id="3.100.10.20">
    <property type="entry name" value="CRISPR-associated endonuclease Cas1, N-terminal domain"/>
    <property type="match status" value="1"/>
</dbReference>
<dbReference type="GO" id="GO:0004520">
    <property type="term" value="F:DNA endonuclease activity"/>
    <property type="evidence" value="ECO:0007669"/>
    <property type="project" value="InterPro"/>
</dbReference>
<dbReference type="Pfam" id="PF01867">
    <property type="entry name" value="Cas_Cas1"/>
    <property type="match status" value="1"/>
</dbReference>
<dbReference type="InterPro" id="IPR002729">
    <property type="entry name" value="CRISPR-assoc_Cas1"/>
</dbReference>
<keyword evidence="11" id="KW-1185">Reference proteome</keyword>
<dbReference type="InterPro" id="IPR042206">
    <property type="entry name" value="CRISPR-assoc_Cas1_C"/>
</dbReference>
<dbReference type="EC" id="3.1.-.-" evidence="9"/>
<accession>A0A5C6RKE0</accession>
<keyword evidence="8 9" id="KW-0464">Manganese</keyword>
<dbReference type="EMBL" id="VOOR01000023">
    <property type="protein sequence ID" value="TXB62838.1"/>
    <property type="molecule type" value="Genomic_DNA"/>
</dbReference>
<sequence length="335" mass="39675">MKKPYYLFNPGRMSRRDNTLKFTAVDELGNEQKPRYLPIEGIEALYIFGSIDTNSALFNFLGKQQVPVHFFDYYEHYTGSFQPKEYLLAGKMQVEQTRAYLSSKRRMHIAQRLVSGASYNMLKNLRYYNARGRSLEQLIEQIEKLRQLIPEAEDVPSLMGIEGNCRQTYYQAFEHIITHFEMNGRHKQPPSNEVNAAISFGNMMCYALALDMIYHTQLNPTISFLHEPGTRRFSLALDIAEIFKPILVDRTLFRLFNQRELQEKHFEQQANGCFLKDKGRKVFIMAFEERLKQTIQHRSLGRKVSYKRLMLLECHKLAKYFLRMEEAYQPFKIWW</sequence>
<dbReference type="PANTHER" id="PTHR43219">
    <property type="entry name" value="CRISPR-ASSOCIATED ENDONUCLEASE CAS1"/>
    <property type="match status" value="1"/>
</dbReference>
<evidence type="ECO:0000256" key="9">
    <source>
        <dbReference type="HAMAP-Rule" id="MF_01470"/>
    </source>
</evidence>
<evidence type="ECO:0000256" key="1">
    <source>
        <dbReference type="ARBA" id="ARBA00022722"/>
    </source>
</evidence>
<dbReference type="PANTHER" id="PTHR43219:SF1">
    <property type="entry name" value="CRISPR-ASSOCIATED ENDONUCLEASE CAS1"/>
    <property type="match status" value="1"/>
</dbReference>